<accession>A0A2U1UYD2</accession>
<proteinExistence type="predicted"/>
<dbReference type="InterPro" id="IPR058588">
    <property type="entry name" value="E2-CBASS"/>
</dbReference>
<sequence length="169" mass="19081">MRPGLPARLTAAQQYFNLRISPLCQGAGSLRPNGLTWIFDLRPTALSRVYRLRIEYQQGGTPQVFAVAPDLIELAGGRKLPHVYEQKPTRLCLYRPARSKWHLGLLISQTVVQWAALWLFYFEEWLASDEWAGGGEHPPVTKSRRGERRPRRSGTSRSENKGIDPGTAA</sequence>
<dbReference type="OrthoDB" id="4736406at2"/>
<evidence type="ECO:0000313" key="4">
    <source>
        <dbReference type="Proteomes" id="UP000245048"/>
    </source>
</evidence>
<dbReference type="EMBL" id="PDOA01000027">
    <property type="protein sequence ID" value="PWC26660.1"/>
    <property type="molecule type" value="Genomic_DNA"/>
</dbReference>
<protein>
    <recommendedName>
        <fullName evidence="2">Type II CBASS E2 protein domain-containing protein</fullName>
    </recommendedName>
</protein>
<evidence type="ECO:0000313" key="3">
    <source>
        <dbReference type="EMBL" id="PWC26660.1"/>
    </source>
</evidence>
<feature type="compositionally biased region" description="Basic residues" evidence="1">
    <location>
        <begin position="142"/>
        <end position="154"/>
    </location>
</feature>
<organism evidence="3 4">
    <name type="scientific">Teichococcus aestuarii</name>
    <dbReference type="NCBI Taxonomy" id="568898"/>
    <lineage>
        <taxon>Bacteria</taxon>
        <taxon>Pseudomonadati</taxon>
        <taxon>Pseudomonadota</taxon>
        <taxon>Alphaproteobacteria</taxon>
        <taxon>Acetobacterales</taxon>
        <taxon>Roseomonadaceae</taxon>
        <taxon>Roseomonas</taxon>
    </lineage>
</organism>
<keyword evidence="4" id="KW-1185">Reference proteome</keyword>
<reference evidence="4" key="1">
    <citation type="submission" date="2017-10" db="EMBL/GenBank/DDBJ databases">
        <authorList>
            <person name="Toshchakov S.V."/>
            <person name="Goeva M.A."/>
        </authorList>
    </citation>
    <scope>NUCLEOTIDE SEQUENCE [LARGE SCALE GENOMIC DNA]</scope>
    <source>
        <strain evidence="4">JR1/69-1-13</strain>
    </source>
</reference>
<feature type="region of interest" description="Disordered" evidence="1">
    <location>
        <begin position="132"/>
        <end position="169"/>
    </location>
</feature>
<dbReference type="AlphaFoldDB" id="A0A2U1UYD2"/>
<name>A0A2U1UYD2_9PROT</name>
<evidence type="ECO:0000256" key="1">
    <source>
        <dbReference type="SAM" id="MobiDB-lite"/>
    </source>
</evidence>
<gene>
    <name evidence="3" type="ORF">CR165_21875</name>
</gene>
<evidence type="ECO:0000259" key="2">
    <source>
        <dbReference type="Pfam" id="PF26395"/>
    </source>
</evidence>
<dbReference type="Proteomes" id="UP000245048">
    <property type="component" value="Unassembled WGS sequence"/>
</dbReference>
<comment type="caution">
    <text evidence="3">The sequence shown here is derived from an EMBL/GenBank/DDBJ whole genome shotgun (WGS) entry which is preliminary data.</text>
</comment>
<dbReference type="Pfam" id="PF26395">
    <property type="entry name" value="E2-CBASS"/>
    <property type="match status" value="1"/>
</dbReference>
<feature type="domain" description="Type II CBASS E2 protein" evidence="2">
    <location>
        <begin position="29"/>
        <end position="138"/>
    </location>
</feature>